<organism evidence="1">
    <name type="scientific">uncultured bacterium</name>
    <name type="common">gcode 4</name>
    <dbReference type="NCBI Taxonomy" id="1234023"/>
    <lineage>
        <taxon>Bacteria</taxon>
        <taxon>environmental samples</taxon>
    </lineage>
</organism>
<proteinExistence type="predicted"/>
<comment type="caution">
    <text evidence="1">The sequence shown here is derived from an EMBL/GenBank/DDBJ whole genome shotgun (WGS) entry which is preliminary data.</text>
</comment>
<gene>
    <name evidence="1" type="ORF">ACD_71C00174G0001</name>
</gene>
<feature type="non-terminal residue" evidence="1">
    <location>
        <position position="1"/>
    </location>
</feature>
<name>K1Z464_9BACT</name>
<evidence type="ECO:0000313" key="1">
    <source>
        <dbReference type="EMBL" id="EKD44337.1"/>
    </source>
</evidence>
<dbReference type="AlphaFoldDB" id="K1Z464"/>
<accession>K1Z464</accession>
<sequence>FSKEILGIDNPNGLFDAKVREAIIKIDAK</sequence>
<protein>
    <submittedName>
        <fullName evidence="1">Uncharacterized protein</fullName>
    </submittedName>
</protein>
<reference evidence="1" key="1">
    <citation type="journal article" date="2012" name="Science">
        <title>Fermentation, hydrogen, and sulfur metabolism in multiple uncultivated bacterial phyla.</title>
        <authorList>
            <person name="Wrighton K.C."/>
            <person name="Thomas B.C."/>
            <person name="Sharon I."/>
            <person name="Miller C.S."/>
            <person name="Castelle C.J."/>
            <person name="VerBerkmoes N.C."/>
            <person name="Wilkins M.J."/>
            <person name="Hettich R.L."/>
            <person name="Lipton M.S."/>
            <person name="Williams K.H."/>
            <person name="Long P.E."/>
            <person name="Banfield J.F."/>
        </authorList>
    </citation>
    <scope>NUCLEOTIDE SEQUENCE [LARGE SCALE GENOMIC DNA]</scope>
</reference>
<dbReference type="EMBL" id="AMFJ01028905">
    <property type="protein sequence ID" value="EKD44337.1"/>
    <property type="molecule type" value="Genomic_DNA"/>
</dbReference>